<feature type="DNA-binding region" description="H-T-H motif" evidence="2">
    <location>
        <begin position="38"/>
        <end position="57"/>
    </location>
</feature>
<organism evidence="4 5">
    <name type="scientific">Kurthia sibirica</name>
    <dbReference type="NCBI Taxonomy" id="202750"/>
    <lineage>
        <taxon>Bacteria</taxon>
        <taxon>Bacillati</taxon>
        <taxon>Bacillota</taxon>
        <taxon>Bacilli</taxon>
        <taxon>Bacillales</taxon>
        <taxon>Caryophanaceae</taxon>
        <taxon>Kurthia</taxon>
    </lineage>
</organism>
<gene>
    <name evidence="4" type="ORF">DEX24_05045</name>
</gene>
<dbReference type="SUPFAM" id="SSF46689">
    <property type="entry name" value="Homeodomain-like"/>
    <property type="match status" value="1"/>
</dbReference>
<evidence type="ECO:0000313" key="5">
    <source>
        <dbReference type="Proteomes" id="UP000245938"/>
    </source>
</evidence>
<evidence type="ECO:0000256" key="1">
    <source>
        <dbReference type="ARBA" id="ARBA00023125"/>
    </source>
</evidence>
<dbReference type="Proteomes" id="UP000245938">
    <property type="component" value="Unassembled WGS sequence"/>
</dbReference>
<dbReference type="Gene3D" id="1.10.357.10">
    <property type="entry name" value="Tetracycline Repressor, domain 2"/>
    <property type="match status" value="1"/>
</dbReference>
<proteinExistence type="predicted"/>
<dbReference type="InterPro" id="IPR001647">
    <property type="entry name" value="HTH_TetR"/>
</dbReference>
<dbReference type="AlphaFoldDB" id="A0A2U3AN00"/>
<dbReference type="GO" id="GO:0003677">
    <property type="term" value="F:DNA binding"/>
    <property type="evidence" value="ECO:0007669"/>
    <property type="project" value="UniProtKB-UniRule"/>
</dbReference>
<evidence type="ECO:0000259" key="3">
    <source>
        <dbReference type="PROSITE" id="PS50977"/>
    </source>
</evidence>
<comment type="caution">
    <text evidence="4">The sequence shown here is derived from an EMBL/GenBank/DDBJ whole genome shotgun (WGS) entry which is preliminary data.</text>
</comment>
<dbReference type="Pfam" id="PF14278">
    <property type="entry name" value="TetR_C_8"/>
    <property type="match status" value="1"/>
</dbReference>
<feature type="domain" description="HTH tetR-type" evidence="3">
    <location>
        <begin position="16"/>
        <end position="75"/>
    </location>
</feature>
<keyword evidence="5" id="KW-1185">Reference proteome</keyword>
<dbReference type="InterPro" id="IPR039532">
    <property type="entry name" value="TetR_C_Firmicutes"/>
</dbReference>
<keyword evidence="1 2" id="KW-0238">DNA-binding</keyword>
<sequence>MGEGALQVVQTDPRQIKTREKLHRAALQLFSEMKGDPSIKEVCETAQITRPTFYNHHSSVEDLKESMMLGMLAQMKDSLSIKDQAKIEFLVPDEMPRIFEKLFQHFEKNLYFYKTFLVERKEPTISDGVLEVLTDYISSGMALVQPEKDYIAPEQLIINYVAGAYYQTIIWWIQDNKPLPAIEVYSNMISLSLHGPYSNLLEQFSTK</sequence>
<dbReference type="EMBL" id="QFVR01000005">
    <property type="protein sequence ID" value="PWI25902.1"/>
    <property type="molecule type" value="Genomic_DNA"/>
</dbReference>
<dbReference type="PANTHER" id="PTHR43479">
    <property type="entry name" value="ACREF/ENVCD OPERON REPRESSOR-RELATED"/>
    <property type="match status" value="1"/>
</dbReference>
<evidence type="ECO:0000256" key="2">
    <source>
        <dbReference type="PROSITE-ProRule" id="PRU00335"/>
    </source>
</evidence>
<dbReference type="InterPro" id="IPR050624">
    <property type="entry name" value="HTH-type_Tx_Regulator"/>
</dbReference>
<dbReference type="InterPro" id="IPR009057">
    <property type="entry name" value="Homeodomain-like_sf"/>
</dbReference>
<dbReference type="PANTHER" id="PTHR43479:SF11">
    <property type="entry name" value="ACREF_ENVCD OPERON REPRESSOR-RELATED"/>
    <property type="match status" value="1"/>
</dbReference>
<dbReference type="OrthoDB" id="118249at2"/>
<accession>A0A2U3AN00</accession>
<dbReference type="PROSITE" id="PS50977">
    <property type="entry name" value="HTH_TETR_2"/>
    <property type="match status" value="1"/>
</dbReference>
<evidence type="ECO:0000313" key="4">
    <source>
        <dbReference type="EMBL" id="PWI25902.1"/>
    </source>
</evidence>
<protein>
    <recommendedName>
        <fullName evidence="3">HTH tetR-type domain-containing protein</fullName>
    </recommendedName>
</protein>
<reference evidence="4 5" key="1">
    <citation type="submission" date="2018-05" db="EMBL/GenBank/DDBJ databases">
        <title>Kurthia sibirica genome sequence.</title>
        <authorList>
            <person name="Maclea K.S."/>
            <person name="Goen A.E."/>
        </authorList>
    </citation>
    <scope>NUCLEOTIDE SEQUENCE [LARGE SCALE GENOMIC DNA]</scope>
    <source>
        <strain evidence="4 5">ATCC 49154</strain>
    </source>
</reference>
<name>A0A2U3AN00_9BACL</name>